<evidence type="ECO:0000313" key="1">
    <source>
        <dbReference type="EMBL" id="RUS87307.1"/>
    </source>
</evidence>
<dbReference type="SUPFAM" id="SSF56436">
    <property type="entry name" value="C-type lectin-like"/>
    <property type="match status" value="1"/>
</dbReference>
<reference evidence="1 2" key="1">
    <citation type="submission" date="2019-01" db="EMBL/GenBank/DDBJ databases">
        <title>A draft genome assembly of the solar-powered sea slug Elysia chlorotica.</title>
        <authorList>
            <person name="Cai H."/>
            <person name="Li Q."/>
            <person name="Fang X."/>
            <person name="Li J."/>
            <person name="Curtis N.E."/>
            <person name="Altenburger A."/>
            <person name="Shibata T."/>
            <person name="Feng M."/>
            <person name="Maeda T."/>
            <person name="Schwartz J.A."/>
            <person name="Shigenobu S."/>
            <person name="Lundholm N."/>
            <person name="Nishiyama T."/>
            <person name="Yang H."/>
            <person name="Hasebe M."/>
            <person name="Li S."/>
            <person name="Pierce S.K."/>
            <person name="Wang J."/>
        </authorList>
    </citation>
    <scope>NUCLEOTIDE SEQUENCE [LARGE SCALE GENOMIC DNA]</scope>
    <source>
        <strain evidence="1">EC2010</strain>
        <tissue evidence="1">Whole organism of an adult</tissue>
    </source>
</reference>
<accession>A0A3S1CAD0</accession>
<dbReference type="CDD" id="cd00037">
    <property type="entry name" value="CLECT"/>
    <property type="match status" value="1"/>
</dbReference>
<proteinExistence type="predicted"/>
<name>A0A3S1CAD0_ELYCH</name>
<organism evidence="1 2">
    <name type="scientific">Elysia chlorotica</name>
    <name type="common">Eastern emerald elysia</name>
    <name type="synonym">Sea slug</name>
    <dbReference type="NCBI Taxonomy" id="188477"/>
    <lineage>
        <taxon>Eukaryota</taxon>
        <taxon>Metazoa</taxon>
        <taxon>Spiralia</taxon>
        <taxon>Lophotrochozoa</taxon>
        <taxon>Mollusca</taxon>
        <taxon>Gastropoda</taxon>
        <taxon>Heterobranchia</taxon>
        <taxon>Euthyneura</taxon>
        <taxon>Panpulmonata</taxon>
        <taxon>Sacoglossa</taxon>
        <taxon>Placobranchoidea</taxon>
        <taxon>Plakobranchidae</taxon>
        <taxon>Elysia</taxon>
    </lineage>
</organism>
<keyword evidence="2" id="KW-1185">Reference proteome</keyword>
<dbReference type="AlphaFoldDB" id="A0A3S1CAD0"/>
<dbReference type="Proteomes" id="UP000271974">
    <property type="component" value="Unassembled WGS sequence"/>
</dbReference>
<comment type="caution">
    <text evidence="1">The sequence shown here is derived from an EMBL/GenBank/DDBJ whole genome shotgun (WGS) entry which is preliminary data.</text>
</comment>
<dbReference type="EMBL" id="RQTK01000114">
    <property type="protein sequence ID" value="RUS87307.1"/>
    <property type="molecule type" value="Genomic_DNA"/>
</dbReference>
<evidence type="ECO:0008006" key="3">
    <source>
        <dbReference type="Google" id="ProtNLM"/>
    </source>
</evidence>
<protein>
    <recommendedName>
        <fullName evidence="3">C-type lectin domain-containing protein</fullName>
    </recommendedName>
</protein>
<dbReference type="InterPro" id="IPR016187">
    <property type="entry name" value="CTDL_fold"/>
</dbReference>
<dbReference type="OrthoDB" id="10022583at2759"/>
<evidence type="ECO:0000313" key="2">
    <source>
        <dbReference type="Proteomes" id="UP000271974"/>
    </source>
</evidence>
<gene>
    <name evidence="1" type="ORF">EGW08_004919</name>
</gene>
<sequence>MGALRIYSSYYSTQIPNIGILFLYSTIVSVGDIEDNRNTQSDFYHRTRRTDNWGRHACYDAGYPCPGSGYEQTPDRSACLKFFPQTLEWGLAHHWCYYKHNANLATIMTEEVDMFITCEARPGSATFFKWKNGEPKPGRGCVKKTAEFDRSWAAEDCFANKYSFFCQTLDDGEYVEVESRCLLQSQALMSMHVTPDLWYQELSCCWYRVDGFTRCSKSVPLQPIFLQTSSPNRMSKPYLQTLSPSRMSKPYLQTLSPNRMSKPYLQTLSPSRMSKPYLQTLSPSRMSKPYLQTLTLNRTSESHLQILPPNRISKPNLQTSPTTRTFELYL</sequence>